<comment type="caution">
    <text evidence="1">The sequence shown here is derived from an EMBL/GenBank/DDBJ whole genome shotgun (WGS) entry which is preliminary data.</text>
</comment>
<dbReference type="Proteomes" id="UP001056120">
    <property type="component" value="Linkage Group LG18"/>
</dbReference>
<sequence length="279" mass="30973">MGIILACFLMIIIPYAASISFNLTNISRNSEHEFRFEGGAYISDDGIQNNTSVNPDQSSTKYERFVWVEFDPYCNAWERNPSTCDHVGINVNSDASIANKPSLIGMSSEREHQVWIEYDSVSQNLSVSFTGFRNNIIFQDGLNHKVDLRGELPEWVFIGFSAAIGEVNTVKSWVFNSSNLQDDENNIGLVVGLVAGISVLITLFVTIAFILRRKKKEDGDKVEELEISVDMNHGFEMGATGPRRFSYLELARATVGFAENEKLGEGSFGGVYKGLVISA</sequence>
<protein>
    <submittedName>
        <fullName evidence="1">Uncharacterized protein</fullName>
    </submittedName>
</protein>
<evidence type="ECO:0000313" key="2">
    <source>
        <dbReference type="Proteomes" id="UP001056120"/>
    </source>
</evidence>
<accession>A0ACB9EAA8</accession>
<reference evidence="2" key="1">
    <citation type="journal article" date="2022" name="Mol. Ecol. Resour.">
        <title>The genomes of chicory, endive, great burdock and yacon provide insights into Asteraceae palaeo-polyploidization history and plant inulin production.</title>
        <authorList>
            <person name="Fan W."/>
            <person name="Wang S."/>
            <person name="Wang H."/>
            <person name="Wang A."/>
            <person name="Jiang F."/>
            <person name="Liu H."/>
            <person name="Zhao H."/>
            <person name="Xu D."/>
            <person name="Zhang Y."/>
        </authorList>
    </citation>
    <scope>NUCLEOTIDE SEQUENCE [LARGE SCALE GENOMIC DNA]</scope>
    <source>
        <strain evidence="2">cv. Yunnan</strain>
    </source>
</reference>
<gene>
    <name evidence="1" type="ORF">L1987_55320</name>
</gene>
<reference evidence="1 2" key="2">
    <citation type="journal article" date="2022" name="Mol. Ecol. Resour.">
        <title>The genomes of chicory, endive, great burdock and yacon provide insights into Asteraceae paleo-polyploidization history and plant inulin production.</title>
        <authorList>
            <person name="Fan W."/>
            <person name="Wang S."/>
            <person name="Wang H."/>
            <person name="Wang A."/>
            <person name="Jiang F."/>
            <person name="Liu H."/>
            <person name="Zhao H."/>
            <person name="Xu D."/>
            <person name="Zhang Y."/>
        </authorList>
    </citation>
    <scope>NUCLEOTIDE SEQUENCE [LARGE SCALE GENOMIC DNA]</scope>
    <source>
        <strain evidence="2">cv. Yunnan</strain>
        <tissue evidence="1">Leaves</tissue>
    </source>
</reference>
<name>A0ACB9EAA8_9ASTR</name>
<proteinExistence type="predicted"/>
<evidence type="ECO:0000313" key="1">
    <source>
        <dbReference type="EMBL" id="KAI3755518.1"/>
    </source>
</evidence>
<keyword evidence="2" id="KW-1185">Reference proteome</keyword>
<dbReference type="EMBL" id="CM042035">
    <property type="protein sequence ID" value="KAI3755518.1"/>
    <property type="molecule type" value="Genomic_DNA"/>
</dbReference>
<organism evidence="1 2">
    <name type="scientific">Smallanthus sonchifolius</name>
    <dbReference type="NCBI Taxonomy" id="185202"/>
    <lineage>
        <taxon>Eukaryota</taxon>
        <taxon>Viridiplantae</taxon>
        <taxon>Streptophyta</taxon>
        <taxon>Embryophyta</taxon>
        <taxon>Tracheophyta</taxon>
        <taxon>Spermatophyta</taxon>
        <taxon>Magnoliopsida</taxon>
        <taxon>eudicotyledons</taxon>
        <taxon>Gunneridae</taxon>
        <taxon>Pentapetalae</taxon>
        <taxon>asterids</taxon>
        <taxon>campanulids</taxon>
        <taxon>Asterales</taxon>
        <taxon>Asteraceae</taxon>
        <taxon>Asteroideae</taxon>
        <taxon>Heliantheae alliance</taxon>
        <taxon>Millerieae</taxon>
        <taxon>Smallanthus</taxon>
    </lineage>
</organism>